<keyword evidence="4" id="KW-1185">Reference proteome</keyword>
<proteinExistence type="predicted"/>
<organism evidence="3 4">
    <name type="scientific">Parelaphostrongylus tenuis</name>
    <name type="common">Meningeal worm</name>
    <dbReference type="NCBI Taxonomy" id="148309"/>
    <lineage>
        <taxon>Eukaryota</taxon>
        <taxon>Metazoa</taxon>
        <taxon>Ecdysozoa</taxon>
        <taxon>Nematoda</taxon>
        <taxon>Chromadorea</taxon>
        <taxon>Rhabditida</taxon>
        <taxon>Rhabditina</taxon>
        <taxon>Rhabditomorpha</taxon>
        <taxon>Strongyloidea</taxon>
        <taxon>Metastrongylidae</taxon>
        <taxon>Parelaphostrongylus</taxon>
    </lineage>
</organism>
<sequence>MARLPTNLFMISLLATISTVYGCGVMPAGQTNTRTFTITGFSLPVAMVYSGDPAISAQVRGIATSKEGAQAFIKRLIMQTVFDVIENQGRNAFLPDAVISAILGQIEVKITYEPMECRKIVLNLMEACELH</sequence>
<dbReference type="PROSITE" id="PS51257">
    <property type="entry name" value="PROKAR_LIPOPROTEIN"/>
    <property type="match status" value="1"/>
</dbReference>
<dbReference type="EMBL" id="JAHQIW010005810">
    <property type="protein sequence ID" value="KAJ1367221.1"/>
    <property type="molecule type" value="Genomic_DNA"/>
</dbReference>
<protein>
    <submittedName>
        <fullName evidence="3">Uncharacterized protein</fullName>
    </submittedName>
</protein>
<feature type="chain" id="PRO_5042441385" evidence="1">
    <location>
        <begin position="23"/>
        <end position="131"/>
    </location>
</feature>
<keyword evidence="1" id="KW-0732">Signal</keyword>
<evidence type="ECO:0000256" key="1">
    <source>
        <dbReference type="SAM" id="SignalP"/>
    </source>
</evidence>
<evidence type="ECO:0000313" key="2">
    <source>
        <dbReference type="EMBL" id="KAJ1367221.1"/>
    </source>
</evidence>
<name>A0AAD5R0J2_PARTN</name>
<comment type="caution">
    <text evidence="3">The sequence shown here is derived from an EMBL/GenBank/DDBJ whole genome shotgun (WGS) entry which is preliminary data.</text>
</comment>
<feature type="signal peptide" evidence="1">
    <location>
        <begin position="1"/>
        <end position="22"/>
    </location>
</feature>
<gene>
    <name evidence="2" type="ORF">KIN20_028085</name>
    <name evidence="3" type="ORF">KIN20_028088</name>
</gene>
<dbReference type="EMBL" id="JAHQIW010005810">
    <property type="protein sequence ID" value="KAJ1367224.1"/>
    <property type="molecule type" value="Genomic_DNA"/>
</dbReference>
<dbReference type="AlphaFoldDB" id="A0AAD5R0J2"/>
<accession>A0AAD5R0J2</accession>
<evidence type="ECO:0000313" key="4">
    <source>
        <dbReference type="Proteomes" id="UP001196413"/>
    </source>
</evidence>
<reference evidence="3" key="1">
    <citation type="submission" date="2021-06" db="EMBL/GenBank/DDBJ databases">
        <title>Parelaphostrongylus tenuis whole genome reference sequence.</title>
        <authorList>
            <person name="Garwood T.J."/>
            <person name="Larsen P.A."/>
            <person name="Fountain-Jones N.M."/>
            <person name="Garbe J.R."/>
            <person name="Macchietto M.G."/>
            <person name="Kania S.A."/>
            <person name="Gerhold R.W."/>
            <person name="Richards J.E."/>
            <person name="Wolf T.M."/>
        </authorList>
    </citation>
    <scope>NUCLEOTIDE SEQUENCE</scope>
    <source>
        <strain evidence="3">MNPRO001-30</strain>
        <tissue evidence="3">Meninges</tissue>
    </source>
</reference>
<dbReference type="Proteomes" id="UP001196413">
    <property type="component" value="Unassembled WGS sequence"/>
</dbReference>
<evidence type="ECO:0000313" key="3">
    <source>
        <dbReference type="EMBL" id="KAJ1367224.1"/>
    </source>
</evidence>